<feature type="compositionally biased region" description="Basic and acidic residues" evidence="1">
    <location>
        <begin position="10"/>
        <end position="36"/>
    </location>
</feature>
<proteinExistence type="predicted"/>
<feature type="compositionally biased region" description="Low complexity" evidence="1">
    <location>
        <begin position="46"/>
        <end position="58"/>
    </location>
</feature>
<accession>A0A0N4ZLG7</accession>
<dbReference type="WBParaSite" id="PTRK_0000914900.1">
    <property type="protein sequence ID" value="PTRK_0000914900.1"/>
    <property type="gene ID" value="PTRK_0000914900"/>
</dbReference>
<dbReference type="Proteomes" id="UP000038045">
    <property type="component" value="Unplaced"/>
</dbReference>
<protein>
    <submittedName>
        <fullName evidence="3">Beta-glucosidase</fullName>
    </submittedName>
</protein>
<feature type="region of interest" description="Disordered" evidence="1">
    <location>
        <begin position="1"/>
        <end position="163"/>
    </location>
</feature>
<reference evidence="3" key="1">
    <citation type="submission" date="2017-02" db="UniProtKB">
        <authorList>
            <consortium name="WormBaseParasite"/>
        </authorList>
    </citation>
    <scope>IDENTIFICATION</scope>
</reference>
<evidence type="ECO:0000256" key="1">
    <source>
        <dbReference type="SAM" id="MobiDB-lite"/>
    </source>
</evidence>
<dbReference type="AlphaFoldDB" id="A0A0N4ZLG7"/>
<name>A0A0N4ZLG7_PARTI</name>
<keyword evidence="2" id="KW-1185">Reference proteome</keyword>
<evidence type="ECO:0000313" key="3">
    <source>
        <dbReference type="WBParaSite" id="PTRK_0000914900.1"/>
    </source>
</evidence>
<evidence type="ECO:0000313" key="2">
    <source>
        <dbReference type="Proteomes" id="UP000038045"/>
    </source>
</evidence>
<organism evidence="2 3">
    <name type="scientific">Parastrongyloides trichosuri</name>
    <name type="common">Possum-specific nematode worm</name>
    <dbReference type="NCBI Taxonomy" id="131310"/>
    <lineage>
        <taxon>Eukaryota</taxon>
        <taxon>Metazoa</taxon>
        <taxon>Ecdysozoa</taxon>
        <taxon>Nematoda</taxon>
        <taxon>Chromadorea</taxon>
        <taxon>Rhabditida</taxon>
        <taxon>Tylenchina</taxon>
        <taxon>Panagrolaimomorpha</taxon>
        <taxon>Strongyloidoidea</taxon>
        <taxon>Strongyloididae</taxon>
        <taxon>Parastrongyloides</taxon>
    </lineage>
</organism>
<sequence length="163" mass="18238">MVEASLKAHAHGDRVQIEARIRDDGPADPARPHRLDGAGNAIQRRGPGTSAPAGPAAHPYRRRQCDQPRRGPGPVRNVRLHLRNRRGRPGSGRSRPVAAVRPDPDGHQDAAPGRRRRHARNPRPFGTRRPNPHHRPDRQRRSGRRQGLSGRRHGRRGRKAHQA</sequence>
<feature type="compositionally biased region" description="Basic residues" evidence="1">
    <location>
        <begin position="130"/>
        <end position="163"/>
    </location>
</feature>
<feature type="compositionally biased region" description="Basic residues" evidence="1">
    <location>
        <begin position="78"/>
        <end position="88"/>
    </location>
</feature>